<evidence type="ECO:0000256" key="7">
    <source>
        <dbReference type="ARBA" id="ARBA00022962"/>
    </source>
</evidence>
<dbReference type="PIRSF" id="PIRSF001586">
    <property type="entry name" value="FGAM_synth_I"/>
    <property type="match status" value="1"/>
</dbReference>
<dbReference type="PROSITE" id="PS51273">
    <property type="entry name" value="GATASE_TYPE_1"/>
    <property type="match status" value="1"/>
</dbReference>
<organism evidence="9 10">
    <name type="scientific">Kiloniella spongiae</name>
    <dbReference type="NCBI Taxonomy" id="1489064"/>
    <lineage>
        <taxon>Bacteria</taxon>
        <taxon>Pseudomonadati</taxon>
        <taxon>Pseudomonadota</taxon>
        <taxon>Alphaproteobacteria</taxon>
        <taxon>Rhodospirillales</taxon>
        <taxon>Kiloniellaceae</taxon>
        <taxon>Kiloniella</taxon>
    </lineage>
</organism>
<dbReference type="GO" id="GO:0005524">
    <property type="term" value="F:ATP binding"/>
    <property type="evidence" value="ECO:0007669"/>
    <property type="project" value="UniProtKB-KW"/>
</dbReference>
<evidence type="ECO:0000256" key="8">
    <source>
        <dbReference type="HAMAP-Rule" id="MF_00421"/>
    </source>
</evidence>
<keyword evidence="4 8" id="KW-0658">Purine biosynthesis</keyword>
<evidence type="ECO:0000256" key="3">
    <source>
        <dbReference type="ARBA" id="ARBA00022741"/>
    </source>
</evidence>
<evidence type="ECO:0000313" key="10">
    <source>
        <dbReference type="Proteomes" id="UP000035444"/>
    </source>
</evidence>
<dbReference type="Pfam" id="PF13507">
    <property type="entry name" value="GATase_5"/>
    <property type="match status" value="1"/>
</dbReference>
<keyword evidence="2 8" id="KW-0436">Ligase</keyword>
<dbReference type="CDD" id="cd01740">
    <property type="entry name" value="GATase1_FGAR_AT"/>
    <property type="match status" value="1"/>
</dbReference>
<dbReference type="UniPathway" id="UPA00074">
    <property type="reaction ID" value="UER00128"/>
</dbReference>
<evidence type="ECO:0000256" key="6">
    <source>
        <dbReference type="ARBA" id="ARBA00022840"/>
    </source>
</evidence>
<dbReference type="SUPFAM" id="SSF52317">
    <property type="entry name" value="Class I glutamine amidotransferase-like"/>
    <property type="match status" value="1"/>
</dbReference>
<keyword evidence="5 8" id="KW-0378">Hydrolase</keyword>
<proteinExistence type="inferred from homology"/>
<dbReference type="PANTHER" id="PTHR47552">
    <property type="entry name" value="PHOSPHORIBOSYLFORMYLGLYCINAMIDINE SYNTHASE SUBUNIT PURQ"/>
    <property type="match status" value="1"/>
</dbReference>
<dbReference type="Proteomes" id="UP000035444">
    <property type="component" value="Unassembled WGS sequence"/>
</dbReference>
<dbReference type="STRING" id="1489064.WH96_18370"/>
<comment type="pathway">
    <text evidence="8">Purine metabolism; IMP biosynthesis via de novo pathway; 5-amino-1-(5-phospho-D-ribosyl)imidazole from N(2)-formyl-N(1)-(5-phospho-D-ribosyl)glycinamide: step 1/2.</text>
</comment>
<keyword evidence="7 8" id="KW-0315">Glutamine amidotransferase</keyword>
<feature type="active site" evidence="8">
    <location>
        <position position="203"/>
    </location>
</feature>
<feature type="active site" description="Nucleophile" evidence="8">
    <location>
        <position position="86"/>
    </location>
</feature>
<evidence type="ECO:0000256" key="2">
    <source>
        <dbReference type="ARBA" id="ARBA00022598"/>
    </source>
</evidence>
<dbReference type="InterPro" id="IPR029062">
    <property type="entry name" value="Class_I_gatase-like"/>
</dbReference>
<dbReference type="EMBL" id="LAQL01000017">
    <property type="protein sequence ID" value="KLN59281.1"/>
    <property type="molecule type" value="Genomic_DNA"/>
</dbReference>
<protein>
    <recommendedName>
        <fullName evidence="8">Phosphoribosylformylglycinamidine synthase subunit PurQ</fullName>
        <shortName evidence="8">FGAM synthase</shortName>
        <ecNumber evidence="8">6.3.5.3</ecNumber>
    </recommendedName>
    <alternativeName>
        <fullName evidence="8">Formylglycinamide ribonucleotide amidotransferase subunit I</fullName>
        <shortName evidence="8">FGAR amidotransferase I</shortName>
        <shortName evidence="8">FGAR-AT I</shortName>
    </alternativeName>
    <alternativeName>
        <fullName evidence="8">Glutaminase PurQ</fullName>
        <ecNumber evidence="8">3.5.1.2</ecNumber>
    </alternativeName>
    <alternativeName>
        <fullName evidence="8">Phosphoribosylformylglycinamidine synthase subunit I</fullName>
    </alternativeName>
</protein>
<dbReference type="GO" id="GO:0004359">
    <property type="term" value="F:glutaminase activity"/>
    <property type="evidence" value="ECO:0007669"/>
    <property type="project" value="UniProtKB-EC"/>
</dbReference>
<dbReference type="EC" id="3.5.1.2" evidence="8"/>
<dbReference type="NCBIfam" id="TIGR01737">
    <property type="entry name" value="FGAM_synth_I"/>
    <property type="match status" value="1"/>
</dbReference>
<keyword evidence="6 8" id="KW-0067">ATP-binding</keyword>
<comment type="subcellular location">
    <subcellularLocation>
        <location evidence="8">Cytoplasm</location>
    </subcellularLocation>
</comment>
<dbReference type="GO" id="GO:0006189">
    <property type="term" value="P:'de novo' IMP biosynthetic process"/>
    <property type="evidence" value="ECO:0007669"/>
    <property type="project" value="UniProtKB-UniRule"/>
</dbReference>
<comment type="subunit">
    <text evidence="8">Part of the FGAM synthase complex composed of 1 PurL, 1 PurQ and 2 PurS subunits.</text>
</comment>
<comment type="catalytic activity">
    <reaction evidence="8">
        <text>N(2)-formyl-N(1)-(5-phospho-beta-D-ribosyl)glycinamide + L-glutamine + ATP + H2O = 2-formamido-N(1)-(5-O-phospho-beta-D-ribosyl)acetamidine + L-glutamate + ADP + phosphate + H(+)</text>
        <dbReference type="Rhea" id="RHEA:17129"/>
        <dbReference type="ChEBI" id="CHEBI:15377"/>
        <dbReference type="ChEBI" id="CHEBI:15378"/>
        <dbReference type="ChEBI" id="CHEBI:29985"/>
        <dbReference type="ChEBI" id="CHEBI:30616"/>
        <dbReference type="ChEBI" id="CHEBI:43474"/>
        <dbReference type="ChEBI" id="CHEBI:58359"/>
        <dbReference type="ChEBI" id="CHEBI:147286"/>
        <dbReference type="ChEBI" id="CHEBI:147287"/>
        <dbReference type="ChEBI" id="CHEBI:456216"/>
        <dbReference type="EC" id="6.3.5.3"/>
    </reaction>
</comment>
<dbReference type="HAMAP" id="MF_00421">
    <property type="entry name" value="PurQ"/>
    <property type="match status" value="1"/>
</dbReference>
<evidence type="ECO:0000256" key="5">
    <source>
        <dbReference type="ARBA" id="ARBA00022801"/>
    </source>
</evidence>
<keyword evidence="10" id="KW-1185">Reference proteome</keyword>
<comment type="caution">
    <text evidence="9">The sequence shown here is derived from an EMBL/GenBank/DDBJ whole genome shotgun (WGS) entry which is preliminary data.</text>
</comment>
<evidence type="ECO:0000256" key="4">
    <source>
        <dbReference type="ARBA" id="ARBA00022755"/>
    </source>
</evidence>
<dbReference type="GO" id="GO:0004642">
    <property type="term" value="F:phosphoribosylformylglycinamidine synthase activity"/>
    <property type="evidence" value="ECO:0007669"/>
    <property type="project" value="UniProtKB-UniRule"/>
</dbReference>
<evidence type="ECO:0000313" key="9">
    <source>
        <dbReference type="EMBL" id="KLN59281.1"/>
    </source>
</evidence>
<dbReference type="NCBIfam" id="NF002957">
    <property type="entry name" value="PRK03619.1"/>
    <property type="match status" value="1"/>
</dbReference>
<comment type="catalytic activity">
    <reaction evidence="8">
        <text>L-glutamine + H2O = L-glutamate + NH4(+)</text>
        <dbReference type="Rhea" id="RHEA:15889"/>
        <dbReference type="ChEBI" id="CHEBI:15377"/>
        <dbReference type="ChEBI" id="CHEBI:28938"/>
        <dbReference type="ChEBI" id="CHEBI:29985"/>
        <dbReference type="ChEBI" id="CHEBI:58359"/>
        <dbReference type="EC" id="3.5.1.2"/>
    </reaction>
</comment>
<dbReference type="EC" id="6.3.5.3" evidence="8"/>
<dbReference type="PANTHER" id="PTHR47552:SF1">
    <property type="entry name" value="PHOSPHORIBOSYLFORMYLGLYCINAMIDINE SYNTHASE SUBUNIT PURQ"/>
    <property type="match status" value="1"/>
</dbReference>
<gene>
    <name evidence="8" type="primary">purQ</name>
    <name evidence="9" type="ORF">WH96_18370</name>
</gene>
<evidence type="ECO:0000256" key="1">
    <source>
        <dbReference type="ARBA" id="ARBA00022490"/>
    </source>
</evidence>
<name>A0A0H2MAR8_9PROT</name>
<comment type="function">
    <text evidence="8">Part of the phosphoribosylformylglycinamidine synthase complex involved in the purines biosynthetic pathway. Catalyzes the ATP-dependent conversion of formylglycinamide ribonucleotide (FGAR) and glutamine to yield formylglycinamidine ribonucleotide (FGAM) and glutamate. The FGAM synthase complex is composed of three subunits. PurQ produces an ammonia molecule by converting glutamine to glutamate. PurL transfers the ammonia molecule to FGAR to form FGAM in an ATP-dependent manner. PurS interacts with PurQ and PurL and is thought to assist in the transfer of the ammonia molecule from PurQ to PurL.</text>
</comment>
<keyword evidence="1 8" id="KW-0963">Cytoplasm</keyword>
<dbReference type="InterPro" id="IPR010075">
    <property type="entry name" value="PRibForGlyAmidine_synth_PurQ"/>
</dbReference>
<dbReference type="RefSeq" id="WP_047765693.1">
    <property type="nucleotide sequence ID" value="NZ_LAQL01000017.1"/>
</dbReference>
<accession>A0A0H2MAR8</accession>
<feature type="active site" evidence="8">
    <location>
        <position position="205"/>
    </location>
</feature>
<sequence>MKAAVIVFPGSNCDRDIQVALRQSMGSEPQMVWHKDADFDDVDLICLPGGFSYGDYLRCGAMSAKSPVMKEVVARANKGVPVLGICNGFQILTECGLVPGALMRNSNLKFVCRDLHLKVERNDTVFTKQYQAGQNIRIPVAHHDGNYFVDSEGLKALEDNGQVAFRYSAKDGSVSEASNPNGSLNNIAGVYNTKGNVLGMMPHPERLCEDVLGGTDGRPMFDSLVAALS</sequence>
<reference evidence="9 10" key="1">
    <citation type="submission" date="2015-03" db="EMBL/GenBank/DDBJ databases">
        <title>Genome Sequence of Kiloniella spongiae MEBiC09566, isolated from a marine sponge.</title>
        <authorList>
            <person name="Shao Z."/>
            <person name="Wang L."/>
            <person name="Li X."/>
        </authorList>
    </citation>
    <scope>NUCLEOTIDE SEQUENCE [LARGE SCALE GENOMIC DNA]</scope>
    <source>
        <strain evidence="9 10">MEBiC09566</strain>
    </source>
</reference>
<dbReference type="Gene3D" id="3.40.50.880">
    <property type="match status" value="1"/>
</dbReference>
<dbReference type="OrthoDB" id="9804441at2"/>
<dbReference type="SMART" id="SM01211">
    <property type="entry name" value="GATase_5"/>
    <property type="match status" value="1"/>
</dbReference>
<keyword evidence="3 8" id="KW-0547">Nucleotide-binding</keyword>
<dbReference type="PATRIC" id="fig|1489064.4.peg.676"/>
<dbReference type="GO" id="GO:0005737">
    <property type="term" value="C:cytoplasm"/>
    <property type="evidence" value="ECO:0007669"/>
    <property type="project" value="UniProtKB-SubCell"/>
</dbReference>
<dbReference type="AlphaFoldDB" id="A0A0H2MAR8"/>